<dbReference type="EMBL" id="MN740101">
    <property type="protein sequence ID" value="QHT87820.1"/>
    <property type="molecule type" value="Genomic_DNA"/>
</dbReference>
<name>A0A6C0I5F8_9ZZZZ</name>
<sequence>MELTTENELLTFVCVALNIQPHELQDGIIIPRDMLLSSEKYEQLKPSIVRLKKIFSSKCMTSMHASAECNQKWPCLNLVRQVLKRMGYDIQPERRCAGRDQDGKKLFERFFKVNKIEKKFTVVEE</sequence>
<protein>
    <submittedName>
        <fullName evidence="1">Uncharacterized protein</fullName>
    </submittedName>
</protein>
<proteinExistence type="predicted"/>
<reference evidence="1" key="1">
    <citation type="journal article" date="2020" name="Nature">
        <title>Giant virus diversity and host interactions through global metagenomics.</title>
        <authorList>
            <person name="Schulz F."/>
            <person name="Roux S."/>
            <person name="Paez-Espino D."/>
            <person name="Jungbluth S."/>
            <person name="Walsh D.A."/>
            <person name="Denef V.J."/>
            <person name="McMahon K.D."/>
            <person name="Konstantinidis K.T."/>
            <person name="Eloe-Fadrosh E.A."/>
            <person name="Kyrpides N.C."/>
            <person name="Woyke T."/>
        </authorList>
    </citation>
    <scope>NUCLEOTIDE SEQUENCE</scope>
    <source>
        <strain evidence="1">GVMAG-M-3300023184-191</strain>
    </source>
</reference>
<evidence type="ECO:0000313" key="1">
    <source>
        <dbReference type="EMBL" id="QHT87820.1"/>
    </source>
</evidence>
<dbReference type="AlphaFoldDB" id="A0A6C0I5F8"/>
<organism evidence="1">
    <name type="scientific">viral metagenome</name>
    <dbReference type="NCBI Taxonomy" id="1070528"/>
    <lineage>
        <taxon>unclassified sequences</taxon>
        <taxon>metagenomes</taxon>
        <taxon>organismal metagenomes</taxon>
    </lineage>
</organism>
<accession>A0A6C0I5F8</accession>